<dbReference type="GO" id="GO:0043041">
    <property type="term" value="P:amino acid activation for nonribosomal peptide biosynthetic process"/>
    <property type="evidence" value="ECO:0007669"/>
    <property type="project" value="TreeGrafter"/>
</dbReference>
<keyword evidence="1" id="KW-0596">Phosphopantetheine</keyword>
<dbReference type="Gene3D" id="3.40.50.12780">
    <property type="entry name" value="N-terminal domain of ligase-like"/>
    <property type="match status" value="2"/>
</dbReference>
<dbReference type="Gene3D" id="3.30.300.30">
    <property type="match status" value="2"/>
</dbReference>
<dbReference type="Pfam" id="PF00550">
    <property type="entry name" value="PP-binding"/>
    <property type="match status" value="3"/>
</dbReference>
<dbReference type="PROSITE" id="PS00455">
    <property type="entry name" value="AMP_BINDING"/>
    <property type="match status" value="2"/>
</dbReference>
<dbReference type="GO" id="GO:0016874">
    <property type="term" value="F:ligase activity"/>
    <property type="evidence" value="ECO:0007669"/>
    <property type="project" value="UniProtKB-KW"/>
</dbReference>
<dbReference type="Gene3D" id="3.50.50.60">
    <property type="entry name" value="FAD/NAD(P)-binding domain"/>
    <property type="match status" value="2"/>
</dbReference>
<dbReference type="Gene3D" id="3.30.559.30">
    <property type="entry name" value="Nonribosomal peptide synthetase, condensation domain"/>
    <property type="match status" value="2"/>
</dbReference>
<keyword evidence="2" id="KW-0597">Phosphoprotein</keyword>
<dbReference type="InterPro" id="IPR036736">
    <property type="entry name" value="ACP-like_sf"/>
</dbReference>
<feature type="domain" description="Carrier" evidence="6">
    <location>
        <begin position="1852"/>
        <end position="1927"/>
    </location>
</feature>
<dbReference type="InterPro" id="IPR009081">
    <property type="entry name" value="PP-bd_ACP"/>
</dbReference>
<protein>
    <submittedName>
        <fullName evidence="7">Acetyl-CoA synthetase-like protein</fullName>
    </submittedName>
</protein>
<dbReference type="CDD" id="cd17653">
    <property type="entry name" value="A_NRPS_GliP_like"/>
    <property type="match status" value="1"/>
</dbReference>
<evidence type="ECO:0000313" key="7">
    <source>
        <dbReference type="EMBL" id="OCK86111.1"/>
    </source>
</evidence>
<dbReference type="InterPro" id="IPR010071">
    <property type="entry name" value="AA_adenyl_dom"/>
</dbReference>
<dbReference type="PANTHER" id="PTHR45527:SF11">
    <property type="entry name" value="NONRIBOSOMAL PEPTIDE SYNTHETASE 5"/>
    <property type="match status" value="1"/>
</dbReference>
<dbReference type="InterPro" id="IPR000873">
    <property type="entry name" value="AMP-dep_synth/lig_dom"/>
</dbReference>
<dbReference type="EMBL" id="KV744809">
    <property type="protein sequence ID" value="OCK86111.1"/>
    <property type="molecule type" value="Genomic_DNA"/>
</dbReference>
<evidence type="ECO:0000256" key="1">
    <source>
        <dbReference type="ARBA" id="ARBA00022450"/>
    </source>
</evidence>
<dbReference type="InterPro" id="IPR023213">
    <property type="entry name" value="CAT-like_dom_sf"/>
</dbReference>
<dbReference type="InterPro" id="IPR001242">
    <property type="entry name" value="Condensation_dom"/>
</dbReference>
<dbReference type="InterPro" id="IPR020845">
    <property type="entry name" value="AMP-binding_CS"/>
</dbReference>
<dbReference type="InterPro" id="IPR036188">
    <property type="entry name" value="FAD/NAD-bd_sf"/>
</dbReference>
<dbReference type="OrthoDB" id="416786at2759"/>
<dbReference type="Pfam" id="PF00668">
    <property type="entry name" value="Condensation"/>
    <property type="match status" value="2"/>
</dbReference>
<accession>A0A8E2ELQ0</accession>
<dbReference type="GO" id="GO:0016491">
    <property type="term" value="F:oxidoreductase activity"/>
    <property type="evidence" value="ECO:0007669"/>
    <property type="project" value="InterPro"/>
</dbReference>
<dbReference type="PRINTS" id="PR00469">
    <property type="entry name" value="PNDRDTASEII"/>
</dbReference>
<evidence type="ECO:0000256" key="3">
    <source>
        <dbReference type="ARBA" id="ARBA00022598"/>
    </source>
</evidence>
<feature type="domain" description="Carrier" evidence="6">
    <location>
        <begin position="2381"/>
        <end position="2453"/>
    </location>
</feature>
<feature type="region of interest" description="Disordered" evidence="5">
    <location>
        <begin position="875"/>
        <end position="901"/>
    </location>
</feature>
<dbReference type="InterPro" id="IPR042099">
    <property type="entry name" value="ANL_N_sf"/>
</dbReference>
<feature type="compositionally biased region" description="Polar residues" evidence="5">
    <location>
        <begin position="888"/>
        <end position="901"/>
    </location>
</feature>
<evidence type="ECO:0000313" key="8">
    <source>
        <dbReference type="Proteomes" id="UP000250266"/>
    </source>
</evidence>
<gene>
    <name evidence="7" type="ORF">K432DRAFT_341958</name>
</gene>
<dbReference type="PROSITE" id="PS50075">
    <property type="entry name" value="CARRIER"/>
    <property type="match status" value="3"/>
</dbReference>
<sequence length="2453" mass="269295">MAEISDTLIIGGGPAGLAAALTLARQVQTAVIFDSGEYRNASTDYMHMLPGFDHTNPATYRAAVAENITSRYNTVSIQKVTIKSVKKTEDGHFEATDSNGKVWSGKKLILASGVTDIYPDIDGYAECWGNGIFHCLFCKGYEDRGCASSGVLAIGGLANVPFGLHVARQASALSKSVTIYTNGSEELASSLVSAFGSAAQMKADSRRIKRFRKGPKDSEVIIQFEDETEAVEGFLAHAPPTKAKGSFAEQLGLDTTPSGDIKAGPPFYQSSVRGVFAAGDNCLPMKNVPLALSAGSLAGMGASTQVLAETLAYSSSLSPLSGLKTSAQLAPNFAYPQKKRQANQPSSVCDLIQNHVRRHPNHIAVSQEKSTLSYADLDVASQRIAVLLKNRGVACYVPIDVENWSQERTDAVLAAVSAKTIIVTGPSGYNSSVAILSEEIHDALHPKDKAAPEPGFSLDYARSEDPVYIIFTSGTTGMPKGVTIANKSLLHYVQQGSDEAPFNLGANPSDKVLLLFSIAFDACSGVLFSTLCNGGQLILSNSSTLMRDVQMCTILPTTPSLLSALQEPDSYRNIRAIFLGGESPSPALIQKWWSPQRRMYNAYGPTETTISASIAELRPDLPVTLGNPVENSRMLLLNSDLEESTEGEICIYGPGIAIGYFKNDSLTREKFIEWRGLRLYRTSDFARRTSHGIIFLGRKDSLVKNRGFLINLETEVAPAILEIPGIEAAVAFMHREKLVAFVAPLGVDLHEARIKLSERHDNFHVPDYIKAVSSLPLTPNGKVDTQLLKRQLEYGVTDIADLDKDKDTNFDVLKSAISVALNLPISDVRDDSSFWDLGGNSLSAIKLLSYLHAKQLSIPLTRLFKLPNLISVSEEMQKVPASPESESDPSGRTIGSSTMNSAKEKDISAPITAVQMGMIRSSLRNSTTGYMLVSMSFDLNSQPFHGLQFQCAWETVLARHLVFSSSFDVLNGILKPEDRYEHNWRERTVETEQLGCAVEEESSDLLDLTTKHSKGDLFCPINAFRLITVPRRKCTLLWLVHHSRVDGWSMSVIMNEVKFVLSGKLLSNPPQFWTFARQSQHHIATVRNDAKKFWSETMSGHLEGTQLNLPKPEATGTGSSPQEGTVSLGLTLSQIDRTARGLGVSPAAVIYAAWALLLSAYTSKAKVTFGSVFSGRSFPVPSVEEIVGPLINTCPFPVDLQDLESKGGLLERVQRLLLGISDYQWSAADILEEIAPGSHSRIYDTILFLEYDLPEFATSSENEWSGPWKLSRKDMPEFGLTVLIENAETPESGMILRALFDNSLYEAPAIGRMLKHFRNLIAALLDPNCPNIRDIRPRMLGSEEFASLTQNSLSFFEDYHGPTNLKEALEEAADRWQHLMAIESSTRSVTYSELDQIGNHVARHITETAKPGQAVTVVSDGSLNWLIAVVSIMKSGAVYVPLDTKLPRQRMEVITKTSGSRLCIFPNLECQEAFPMNDVPTLSMHEILGIPCATPTKRLASVTNPEDPAYVIFTSGSTGVPKGVRVNHRAVVSYLSYEPARMHAAPGRRHAQMFSAGFDVSIAEIFGTLCFGATLVLKDPTDPYDHLTRVNATMITPSFLSVCSPKDLGNLDTILFAGEAVPQSLSDRWSGHRRLYNSYGPCECTIGALFKLLSPGKKVTLGRTIPRVGVYLLDAQNNPVPIGVTGELCLSGLQVMDGYIGDEMESQSKARFLPDPFLPQQKMYRTGDLAVWTEEMEPRFLGRVDNQVKVRGYRVELEEIENAILSASPDITQAATVVSNDNIFAFVAPTSINTLKLQESLRSQLPSYACPSLILSLPALPTTPNQKLDRKALREQIKNNPRKARSTQKPRTKTQALLERIWRETIGLNDTAEIELQDDFMALGGNSLRQIRAAQKISAAFGFAIPLSIIIRNTKMSALAKALDDYTNNEQHVRDRPQSFLAASKSLLAPSTRLSSLEEELYVWHMVSKNPQTLNVAYQMDVKGDILLDHLLQAITSVVRGNEIFNTCFECRDGTLQRKACENKFQIHYYPASEAHPDMAEFVDKPFDLSCDHLIRVTVLEQTFQSSLIFVLHHIITDKVSLNLLFHKFHERYIELIKGTASKICNGGSCEGTALQYSHWVGWQRSQKLKESRANSQYWQEQLGDSPPRPFTGNSLSIGDNDGESTSFFLPTGRPIQGSLELYLATLALSLYAVSGITDVAFSIPHIDRTELGTSEILGVFLDRLPIRILLNSSTMATTDSLIGSIRSSIQGALAHAIPYQDIRKLVGDNAMFDVTVVYNWKEDSVTRPFDLPGVTVAERHLRATGAKFPLLAEFTETDGGVMCDMEWNTNLLSTAMVGEIRSELANALNALTQGESLGEIVPRNLTPNMEVLEAGQPRTRASQEKIDKVRSAFAAVLGLEVMDISCSRRFSELGGDSVACIRLQWLLKEQGVEVCLRDILLGQSAEGIAAHL</sequence>
<proteinExistence type="inferred from homology"/>
<dbReference type="GO" id="GO:0031177">
    <property type="term" value="F:phosphopantetheine binding"/>
    <property type="evidence" value="ECO:0007669"/>
    <property type="project" value="TreeGrafter"/>
</dbReference>
<dbReference type="SUPFAM" id="SSF56801">
    <property type="entry name" value="Acetyl-CoA synthetase-like"/>
    <property type="match status" value="2"/>
</dbReference>
<dbReference type="Pfam" id="PF00501">
    <property type="entry name" value="AMP-binding"/>
    <property type="match status" value="2"/>
</dbReference>
<dbReference type="InterPro" id="IPR006162">
    <property type="entry name" value="Ppantetheine_attach_site"/>
</dbReference>
<dbReference type="Gene3D" id="3.30.559.10">
    <property type="entry name" value="Chloramphenicol acetyltransferase-like domain"/>
    <property type="match status" value="2"/>
</dbReference>
<dbReference type="PROSITE" id="PS00012">
    <property type="entry name" value="PHOSPHOPANTETHEINE"/>
    <property type="match status" value="1"/>
</dbReference>
<dbReference type="SUPFAM" id="SSF52777">
    <property type="entry name" value="CoA-dependent acyltransferases"/>
    <property type="match status" value="4"/>
</dbReference>
<dbReference type="SUPFAM" id="SSF47336">
    <property type="entry name" value="ACP-like"/>
    <property type="match status" value="3"/>
</dbReference>
<evidence type="ECO:0000256" key="2">
    <source>
        <dbReference type="ARBA" id="ARBA00022553"/>
    </source>
</evidence>
<reference evidence="7 8" key="1">
    <citation type="journal article" date="2016" name="Nat. Commun.">
        <title>Ectomycorrhizal ecology is imprinted in the genome of the dominant symbiotic fungus Cenococcum geophilum.</title>
        <authorList>
            <consortium name="DOE Joint Genome Institute"/>
            <person name="Peter M."/>
            <person name="Kohler A."/>
            <person name="Ohm R.A."/>
            <person name="Kuo A."/>
            <person name="Krutzmann J."/>
            <person name="Morin E."/>
            <person name="Arend M."/>
            <person name="Barry K.W."/>
            <person name="Binder M."/>
            <person name="Choi C."/>
            <person name="Clum A."/>
            <person name="Copeland A."/>
            <person name="Grisel N."/>
            <person name="Haridas S."/>
            <person name="Kipfer T."/>
            <person name="LaButti K."/>
            <person name="Lindquist E."/>
            <person name="Lipzen A."/>
            <person name="Maire R."/>
            <person name="Meier B."/>
            <person name="Mihaltcheva S."/>
            <person name="Molinier V."/>
            <person name="Murat C."/>
            <person name="Poggeler S."/>
            <person name="Quandt C.A."/>
            <person name="Sperisen C."/>
            <person name="Tritt A."/>
            <person name="Tisserant E."/>
            <person name="Crous P.W."/>
            <person name="Henrissat B."/>
            <person name="Nehls U."/>
            <person name="Egli S."/>
            <person name="Spatafora J.W."/>
            <person name="Grigoriev I.V."/>
            <person name="Martin F.M."/>
        </authorList>
    </citation>
    <scope>NUCLEOTIDE SEQUENCE [LARGE SCALE GENOMIC DNA]</scope>
    <source>
        <strain evidence="7 8">CBS 459.81</strain>
    </source>
</reference>
<dbReference type="PRINTS" id="PR00368">
    <property type="entry name" value="FADPNR"/>
</dbReference>
<organism evidence="7 8">
    <name type="scientific">Lepidopterella palustris CBS 459.81</name>
    <dbReference type="NCBI Taxonomy" id="1314670"/>
    <lineage>
        <taxon>Eukaryota</taxon>
        <taxon>Fungi</taxon>
        <taxon>Dikarya</taxon>
        <taxon>Ascomycota</taxon>
        <taxon>Pezizomycotina</taxon>
        <taxon>Dothideomycetes</taxon>
        <taxon>Pleosporomycetidae</taxon>
        <taxon>Mytilinidiales</taxon>
        <taxon>Argynnaceae</taxon>
        <taxon>Lepidopterella</taxon>
    </lineage>
</organism>
<dbReference type="InterPro" id="IPR045851">
    <property type="entry name" value="AMP-bd_C_sf"/>
</dbReference>
<feature type="domain" description="Carrier" evidence="6">
    <location>
        <begin position="807"/>
        <end position="880"/>
    </location>
</feature>
<dbReference type="Proteomes" id="UP000250266">
    <property type="component" value="Unassembled WGS sequence"/>
</dbReference>
<dbReference type="NCBIfam" id="TIGR01733">
    <property type="entry name" value="AA-adenyl-dom"/>
    <property type="match status" value="1"/>
</dbReference>
<evidence type="ECO:0000259" key="6">
    <source>
        <dbReference type="PROSITE" id="PS50075"/>
    </source>
</evidence>
<dbReference type="Gene3D" id="1.10.1200.10">
    <property type="entry name" value="ACP-like"/>
    <property type="match status" value="3"/>
</dbReference>
<dbReference type="GO" id="GO:0005737">
    <property type="term" value="C:cytoplasm"/>
    <property type="evidence" value="ECO:0007669"/>
    <property type="project" value="TreeGrafter"/>
</dbReference>
<dbReference type="Pfam" id="PF07992">
    <property type="entry name" value="Pyr_redox_2"/>
    <property type="match status" value="1"/>
</dbReference>
<comment type="similarity">
    <text evidence="4">Belongs to the NRP synthetase family.</text>
</comment>
<name>A0A8E2ELQ0_9PEZI</name>
<keyword evidence="3" id="KW-0436">Ligase</keyword>
<keyword evidence="8" id="KW-1185">Reference proteome</keyword>
<dbReference type="GO" id="GO:0044550">
    <property type="term" value="P:secondary metabolite biosynthetic process"/>
    <property type="evidence" value="ECO:0007669"/>
    <property type="project" value="TreeGrafter"/>
</dbReference>
<dbReference type="PANTHER" id="PTHR45527">
    <property type="entry name" value="NONRIBOSOMAL PEPTIDE SYNTHETASE"/>
    <property type="match status" value="1"/>
</dbReference>
<evidence type="ECO:0000256" key="4">
    <source>
        <dbReference type="ARBA" id="ARBA00029454"/>
    </source>
</evidence>
<feature type="region of interest" description="Disordered" evidence="5">
    <location>
        <begin position="1105"/>
        <end position="1124"/>
    </location>
</feature>
<dbReference type="SUPFAM" id="SSF51905">
    <property type="entry name" value="FAD/NAD(P)-binding domain"/>
    <property type="match status" value="1"/>
</dbReference>
<evidence type="ECO:0000256" key="5">
    <source>
        <dbReference type="SAM" id="MobiDB-lite"/>
    </source>
</evidence>
<dbReference type="InterPro" id="IPR023753">
    <property type="entry name" value="FAD/NAD-binding_dom"/>
</dbReference>